<dbReference type="Proteomes" id="UP000641954">
    <property type="component" value="Unassembled WGS sequence"/>
</dbReference>
<dbReference type="EMBL" id="JACJSK010000051">
    <property type="protein sequence ID" value="MBD2546922.1"/>
    <property type="molecule type" value="Genomic_DNA"/>
</dbReference>
<evidence type="ECO:0000313" key="8">
    <source>
        <dbReference type="Proteomes" id="UP000641954"/>
    </source>
</evidence>
<dbReference type="PROSITE" id="PS00444">
    <property type="entry name" value="POLYPRENYL_SYNTHASE_2"/>
    <property type="match status" value="1"/>
</dbReference>
<feature type="compositionally biased region" description="Basic and acidic residues" evidence="6">
    <location>
        <begin position="173"/>
        <end position="183"/>
    </location>
</feature>
<dbReference type="CDD" id="cd00685">
    <property type="entry name" value="Trans_IPPS_HT"/>
    <property type="match status" value="1"/>
</dbReference>
<feature type="compositionally biased region" description="Basic and acidic residues" evidence="6">
    <location>
        <begin position="109"/>
        <end position="123"/>
    </location>
</feature>
<evidence type="ECO:0000256" key="5">
    <source>
        <dbReference type="ARBA" id="ARBA00022842"/>
    </source>
</evidence>
<evidence type="ECO:0000256" key="4">
    <source>
        <dbReference type="ARBA" id="ARBA00022723"/>
    </source>
</evidence>
<keyword evidence="3" id="KW-0808">Transferase</keyword>
<evidence type="ECO:0000256" key="2">
    <source>
        <dbReference type="ARBA" id="ARBA00006706"/>
    </source>
</evidence>
<dbReference type="Pfam" id="PF00348">
    <property type="entry name" value="polyprenyl_synt"/>
    <property type="match status" value="1"/>
</dbReference>
<accession>A0ABR8EKE8</accession>
<dbReference type="PROSITE" id="PS00723">
    <property type="entry name" value="POLYPRENYL_SYNTHASE_1"/>
    <property type="match status" value="1"/>
</dbReference>
<protein>
    <submittedName>
        <fullName evidence="7">Polyprenyl synthetase family protein</fullName>
    </submittedName>
</protein>
<dbReference type="Gene3D" id="1.10.600.10">
    <property type="entry name" value="Farnesyl Diphosphate Synthase"/>
    <property type="match status" value="1"/>
</dbReference>
<evidence type="ECO:0000256" key="1">
    <source>
        <dbReference type="ARBA" id="ARBA00001946"/>
    </source>
</evidence>
<dbReference type="SFLD" id="SFLDS00005">
    <property type="entry name" value="Isoprenoid_Synthase_Type_I"/>
    <property type="match status" value="1"/>
</dbReference>
<comment type="cofactor">
    <cofactor evidence="1">
        <name>Mg(2+)</name>
        <dbReference type="ChEBI" id="CHEBI:18420"/>
    </cofactor>
</comment>
<feature type="region of interest" description="Disordered" evidence="6">
    <location>
        <begin position="25"/>
        <end position="156"/>
    </location>
</feature>
<feature type="region of interest" description="Disordered" evidence="6">
    <location>
        <begin position="169"/>
        <end position="189"/>
    </location>
</feature>
<organism evidence="7 8">
    <name type="scientific">Planktothricoides raciborskii FACHB-1370</name>
    <dbReference type="NCBI Taxonomy" id="2949576"/>
    <lineage>
        <taxon>Bacteria</taxon>
        <taxon>Bacillati</taxon>
        <taxon>Cyanobacteriota</taxon>
        <taxon>Cyanophyceae</taxon>
        <taxon>Oscillatoriophycideae</taxon>
        <taxon>Oscillatoriales</taxon>
        <taxon>Oscillatoriaceae</taxon>
        <taxon>Planktothricoides</taxon>
    </lineage>
</organism>
<feature type="compositionally biased region" description="Basic and acidic residues" evidence="6">
    <location>
        <begin position="38"/>
        <end position="51"/>
    </location>
</feature>
<comment type="caution">
    <text evidence="7">The sequence shown here is derived from an EMBL/GenBank/DDBJ whole genome shotgun (WGS) entry which is preliminary data.</text>
</comment>
<comment type="similarity">
    <text evidence="2">Belongs to the FPP/GGPP synthase family.</text>
</comment>
<dbReference type="PANTHER" id="PTHR12001:SF85">
    <property type="entry name" value="SHORT CHAIN ISOPRENYL DIPHOSPHATE SYNTHASE"/>
    <property type="match status" value="1"/>
</dbReference>
<dbReference type="SUPFAM" id="SSF48576">
    <property type="entry name" value="Terpenoid synthases"/>
    <property type="match status" value="1"/>
</dbReference>
<keyword evidence="4" id="KW-0479">Metal-binding</keyword>
<evidence type="ECO:0000256" key="3">
    <source>
        <dbReference type="ARBA" id="ARBA00022679"/>
    </source>
</evidence>
<feature type="compositionally biased region" description="Basic and acidic residues" evidence="6">
    <location>
        <begin position="73"/>
        <end position="87"/>
    </location>
</feature>
<sequence>MLEIFYFTLLFSFSNWLLYDPKGKTTKHRTNGANLKPLPDETALRDNHHPDNGTANGGFSNGNGKPHGTAGTDNHHETALRDNHHPDNGTANGGFSNGNGKPHGTAGTDNHHETALRDNHHPDNGTANGGFSNGNGKPHGTAGTDNHHPDNGIANGEVNGVIANLVASLQAPETKRGRRRDEYQGGTSLQTETSALKLPGGETLQVLTPPAAKKAEFDKKIINEALHSARVAVGVKIQEFIDKKRGGIGSYEPLYEMLADYPFRTGKMLRPTMCVSMARAVGGMGQSALTTAAALELYHNAFLIHDDIEDGSEARRGKETLHHIIGIPRAINVGDATNVLAVGMLLENLSLIGANKTLDVLHEIELMAQQSVEGQAMELDWVATNASNLTDQDYFKMCVKKTCWYSFMTPCRIGLIVGHPSAHTKDLVEPLALVTRFGMVLGIAFQIQDDLLNLQGDVKLYGKEIGGDIYEGKRTLMLNHTLAHSSAADSQKIREILALPREQKTPAQVEFIYDRMQRYGSIDRGWNVARTLANQAAEIFEQMDFLQRETPLRPSEQGVSAVHDRRFLKELIDYVIYRNV</sequence>
<dbReference type="InterPro" id="IPR008949">
    <property type="entry name" value="Isoprenoid_synthase_dom_sf"/>
</dbReference>
<dbReference type="PANTHER" id="PTHR12001">
    <property type="entry name" value="GERANYLGERANYL PYROPHOSPHATE SYNTHASE"/>
    <property type="match status" value="1"/>
</dbReference>
<evidence type="ECO:0000256" key="6">
    <source>
        <dbReference type="SAM" id="MobiDB-lite"/>
    </source>
</evidence>
<gene>
    <name evidence="7" type="ORF">H6G72_24425</name>
</gene>
<name>A0ABR8EKE8_9CYAN</name>
<keyword evidence="5" id="KW-0460">Magnesium</keyword>
<reference evidence="7 8" key="1">
    <citation type="journal article" date="2020" name="ISME J.">
        <title>Comparative genomics reveals insights into cyanobacterial evolution and habitat adaptation.</title>
        <authorList>
            <person name="Chen M.Y."/>
            <person name="Teng W.K."/>
            <person name="Zhao L."/>
            <person name="Hu C.X."/>
            <person name="Zhou Y.K."/>
            <person name="Han B.P."/>
            <person name="Song L.R."/>
            <person name="Shu W.S."/>
        </authorList>
    </citation>
    <scope>NUCLEOTIDE SEQUENCE [LARGE SCALE GENOMIC DNA]</scope>
    <source>
        <strain evidence="7 8">FACHB-1370</strain>
    </source>
</reference>
<evidence type="ECO:0000313" key="7">
    <source>
        <dbReference type="EMBL" id="MBD2546922.1"/>
    </source>
</evidence>
<dbReference type="InterPro" id="IPR033749">
    <property type="entry name" value="Polyprenyl_synt_CS"/>
</dbReference>
<proteinExistence type="inferred from homology"/>
<dbReference type="InterPro" id="IPR000092">
    <property type="entry name" value="Polyprenyl_synt"/>
</dbReference>
<keyword evidence="8" id="KW-1185">Reference proteome</keyword>